<dbReference type="AlphaFoldDB" id="A0AAW9Q6G9"/>
<dbReference type="InterPro" id="IPR003594">
    <property type="entry name" value="HATPase_dom"/>
</dbReference>
<evidence type="ECO:0000313" key="15">
    <source>
        <dbReference type="Proteomes" id="UP001336250"/>
    </source>
</evidence>
<evidence type="ECO:0000256" key="10">
    <source>
        <dbReference type="SAM" id="Phobius"/>
    </source>
</evidence>
<dbReference type="Pfam" id="PF00512">
    <property type="entry name" value="HisKA"/>
    <property type="match status" value="1"/>
</dbReference>
<dbReference type="PANTHER" id="PTHR43065">
    <property type="entry name" value="SENSOR HISTIDINE KINASE"/>
    <property type="match status" value="1"/>
</dbReference>
<keyword evidence="10" id="KW-0812">Transmembrane</keyword>
<dbReference type="InterPro" id="IPR004358">
    <property type="entry name" value="Sig_transdc_His_kin-like_C"/>
</dbReference>
<evidence type="ECO:0000259" key="13">
    <source>
        <dbReference type="PROSITE" id="PS50113"/>
    </source>
</evidence>
<feature type="region of interest" description="Disordered" evidence="9">
    <location>
        <begin position="672"/>
        <end position="694"/>
    </location>
</feature>
<evidence type="ECO:0000313" key="14">
    <source>
        <dbReference type="EMBL" id="MEF7615416.1"/>
    </source>
</evidence>
<dbReference type="InterPro" id="IPR035965">
    <property type="entry name" value="PAS-like_dom_sf"/>
</dbReference>
<feature type="transmembrane region" description="Helical" evidence="10">
    <location>
        <begin position="21"/>
        <end position="43"/>
    </location>
</feature>
<evidence type="ECO:0000256" key="5">
    <source>
        <dbReference type="ARBA" id="ARBA00022741"/>
    </source>
</evidence>
<evidence type="ECO:0000256" key="6">
    <source>
        <dbReference type="ARBA" id="ARBA00022777"/>
    </source>
</evidence>
<comment type="caution">
    <text evidence="14">The sequence shown here is derived from an EMBL/GenBank/DDBJ whole genome shotgun (WGS) entry which is preliminary data.</text>
</comment>
<dbReference type="Pfam" id="PF00989">
    <property type="entry name" value="PAS"/>
    <property type="match status" value="1"/>
</dbReference>
<dbReference type="GO" id="GO:0000155">
    <property type="term" value="F:phosphorelay sensor kinase activity"/>
    <property type="evidence" value="ECO:0007669"/>
    <property type="project" value="InterPro"/>
</dbReference>
<keyword evidence="6" id="KW-0418">Kinase</keyword>
<gene>
    <name evidence="14" type="ORF">V4F39_15965</name>
</gene>
<dbReference type="Pfam" id="PF02518">
    <property type="entry name" value="HATPase_c"/>
    <property type="match status" value="1"/>
</dbReference>
<evidence type="ECO:0000256" key="2">
    <source>
        <dbReference type="ARBA" id="ARBA00012438"/>
    </source>
</evidence>
<dbReference type="InterPro" id="IPR005467">
    <property type="entry name" value="His_kinase_dom"/>
</dbReference>
<evidence type="ECO:0000256" key="9">
    <source>
        <dbReference type="SAM" id="MobiDB-lite"/>
    </source>
</evidence>
<dbReference type="InterPro" id="IPR036097">
    <property type="entry name" value="HisK_dim/P_sf"/>
</dbReference>
<keyword evidence="7 14" id="KW-0067">ATP-binding</keyword>
<evidence type="ECO:0000259" key="11">
    <source>
        <dbReference type="PROSITE" id="PS50109"/>
    </source>
</evidence>
<dbReference type="CDD" id="cd00130">
    <property type="entry name" value="PAS"/>
    <property type="match status" value="1"/>
</dbReference>
<evidence type="ECO:0000256" key="1">
    <source>
        <dbReference type="ARBA" id="ARBA00000085"/>
    </source>
</evidence>
<dbReference type="SUPFAM" id="SSF55874">
    <property type="entry name" value="ATPase domain of HSP90 chaperone/DNA topoisomerase II/histidine kinase"/>
    <property type="match status" value="1"/>
</dbReference>
<dbReference type="PROSITE" id="PS50113">
    <property type="entry name" value="PAC"/>
    <property type="match status" value="1"/>
</dbReference>
<sequence>MTSTSISRRPWRRPPRKVRRALLWSTLVALLLVAQTLLVLLTLNYENVRAQERVEDFAGQVASELRRDVQRGLQSLQALLWHEPAPAQWRIDAGELLRARHALLRIERRNASFGIDDAVDTPYRAPVFSQLPRTAMGVEAELACTGARRTGTPMFSRTYFVPQPAGTGLEVLDVCIPVSTGVREPLYLVATLALSVLLEESMSPEQSRGHELSFIEGDGTRLARAGVPRGAGVYQAQRVIDLPGASLVLRVDSAEGSPRLIPNLATALVLGLSLALFAVVLLLLRDVRKRARAESALGEALAFRKAMEDSLITGLRARDLEGRITYVNPAFCAMVGFGAEELMDSNPPAYWPTERVEEYRVRQSQRLSSVRDRGDIQQGFETEFMRKNGERFPVVIYEAPLVDSVGKQKGWMSAVLDMSAQRRVEELSRQQQDRLQATARLATVGEMASLLSHELNQPLAAIASYATGSLNLIETPDDDTVGLLKQGLTRIAEQAERAGRVIKSVHDFVRRREQAREAISASQLIDAVMPLVRLQARKSGARIELDIPSPPPRVLADRTMVEQVLLNLTRNGIQAMETATPLAARVLTLRVRQTHPKWVSFSVLDAGPGIAPEVAERLFTPFFTTRSEGMGLGLSLCRTVIEQHGGALDFHVHGGADGGSTKGTEFVFTLPATDPSRNRGDAEVSGAKAVARPG</sequence>
<accession>A0AAW9Q6G9</accession>
<dbReference type="SMART" id="SM00388">
    <property type="entry name" value="HisKA"/>
    <property type="match status" value="1"/>
</dbReference>
<dbReference type="CDD" id="cd00082">
    <property type="entry name" value="HisKA"/>
    <property type="match status" value="1"/>
</dbReference>
<comment type="catalytic activity">
    <reaction evidence="1">
        <text>ATP + protein L-histidine = ADP + protein N-phospho-L-histidine.</text>
        <dbReference type="EC" id="2.7.13.3"/>
    </reaction>
</comment>
<evidence type="ECO:0000256" key="4">
    <source>
        <dbReference type="ARBA" id="ARBA00022679"/>
    </source>
</evidence>
<feature type="domain" description="Histidine kinase" evidence="11">
    <location>
        <begin position="450"/>
        <end position="674"/>
    </location>
</feature>
<dbReference type="NCBIfam" id="TIGR00229">
    <property type="entry name" value="sensory_box"/>
    <property type="match status" value="1"/>
</dbReference>
<dbReference type="PROSITE" id="PS50109">
    <property type="entry name" value="HIS_KIN"/>
    <property type="match status" value="1"/>
</dbReference>
<dbReference type="SMART" id="SM00091">
    <property type="entry name" value="PAS"/>
    <property type="match status" value="1"/>
</dbReference>
<keyword evidence="4" id="KW-0808">Transferase</keyword>
<dbReference type="InterPro" id="IPR000014">
    <property type="entry name" value="PAS"/>
</dbReference>
<dbReference type="PRINTS" id="PR00344">
    <property type="entry name" value="BCTRLSENSOR"/>
</dbReference>
<keyword evidence="3" id="KW-0597">Phosphoprotein</keyword>
<reference evidence="14 15" key="1">
    <citation type="submission" date="2024-02" db="EMBL/GenBank/DDBJ databases">
        <title>Genome sequence of Aquincola sp. MAHUQ-54.</title>
        <authorList>
            <person name="Huq M.A."/>
        </authorList>
    </citation>
    <scope>NUCLEOTIDE SEQUENCE [LARGE SCALE GENOMIC DNA]</scope>
    <source>
        <strain evidence="14 15">MAHUQ-54</strain>
    </source>
</reference>
<evidence type="ECO:0000256" key="3">
    <source>
        <dbReference type="ARBA" id="ARBA00022553"/>
    </source>
</evidence>
<protein>
    <recommendedName>
        <fullName evidence="2">histidine kinase</fullName>
        <ecNumber evidence="2">2.7.13.3</ecNumber>
    </recommendedName>
</protein>
<dbReference type="EMBL" id="JAZIBG010000031">
    <property type="protein sequence ID" value="MEF7615416.1"/>
    <property type="molecule type" value="Genomic_DNA"/>
</dbReference>
<feature type="transmembrane region" description="Helical" evidence="10">
    <location>
        <begin position="264"/>
        <end position="284"/>
    </location>
</feature>
<keyword evidence="5" id="KW-0547">Nucleotide-binding</keyword>
<keyword evidence="15" id="KW-1185">Reference proteome</keyword>
<evidence type="ECO:0000256" key="7">
    <source>
        <dbReference type="ARBA" id="ARBA00022840"/>
    </source>
</evidence>
<dbReference type="InterPro" id="IPR036890">
    <property type="entry name" value="HATPase_C_sf"/>
</dbReference>
<keyword evidence="10" id="KW-0472">Membrane</keyword>
<organism evidence="14 15">
    <name type="scientific">Aquincola agrisoli</name>
    <dbReference type="NCBI Taxonomy" id="3119538"/>
    <lineage>
        <taxon>Bacteria</taxon>
        <taxon>Pseudomonadati</taxon>
        <taxon>Pseudomonadota</taxon>
        <taxon>Betaproteobacteria</taxon>
        <taxon>Burkholderiales</taxon>
        <taxon>Sphaerotilaceae</taxon>
        <taxon>Aquincola</taxon>
    </lineage>
</organism>
<feature type="domain" description="PAC" evidence="13">
    <location>
        <begin position="378"/>
        <end position="430"/>
    </location>
</feature>
<dbReference type="SUPFAM" id="SSF47384">
    <property type="entry name" value="Homodimeric domain of signal transducing histidine kinase"/>
    <property type="match status" value="1"/>
</dbReference>
<dbReference type="Gene3D" id="3.30.450.20">
    <property type="entry name" value="PAS domain"/>
    <property type="match status" value="1"/>
</dbReference>
<dbReference type="Gene3D" id="3.30.565.10">
    <property type="entry name" value="Histidine kinase-like ATPase, C-terminal domain"/>
    <property type="match status" value="1"/>
</dbReference>
<feature type="domain" description="PAS" evidence="12">
    <location>
        <begin position="299"/>
        <end position="346"/>
    </location>
</feature>
<keyword evidence="10" id="KW-1133">Transmembrane helix</keyword>
<evidence type="ECO:0000256" key="8">
    <source>
        <dbReference type="ARBA" id="ARBA00023012"/>
    </source>
</evidence>
<dbReference type="GO" id="GO:0006355">
    <property type="term" value="P:regulation of DNA-templated transcription"/>
    <property type="evidence" value="ECO:0007669"/>
    <property type="project" value="InterPro"/>
</dbReference>
<dbReference type="Gene3D" id="1.10.287.130">
    <property type="match status" value="1"/>
</dbReference>
<dbReference type="SUPFAM" id="SSF55785">
    <property type="entry name" value="PYP-like sensor domain (PAS domain)"/>
    <property type="match status" value="1"/>
</dbReference>
<dbReference type="EC" id="2.7.13.3" evidence="2"/>
<proteinExistence type="predicted"/>
<keyword evidence="8" id="KW-0902">Two-component regulatory system</keyword>
<dbReference type="PANTHER" id="PTHR43065:SF10">
    <property type="entry name" value="PEROXIDE STRESS-ACTIVATED HISTIDINE KINASE MAK3"/>
    <property type="match status" value="1"/>
</dbReference>
<name>A0AAW9Q6G9_9BURK</name>
<dbReference type="GO" id="GO:0005524">
    <property type="term" value="F:ATP binding"/>
    <property type="evidence" value="ECO:0007669"/>
    <property type="project" value="UniProtKB-KW"/>
</dbReference>
<dbReference type="SMART" id="SM00387">
    <property type="entry name" value="HATPase_c"/>
    <property type="match status" value="1"/>
</dbReference>
<evidence type="ECO:0000259" key="12">
    <source>
        <dbReference type="PROSITE" id="PS50112"/>
    </source>
</evidence>
<dbReference type="RefSeq" id="WP_332290674.1">
    <property type="nucleotide sequence ID" value="NZ_JAZIBG010000031.1"/>
</dbReference>
<dbReference type="Proteomes" id="UP001336250">
    <property type="component" value="Unassembled WGS sequence"/>
</dbReference>
<dbReference type="InterPro" id="IPR000700">
    <property type="entry name" value="PAS-assoc_C"/>
</dbReference>
<dbReference type="PROSITE" id="PS50112">
    <property type="entry name" value="PAS"/>
    <property type="match status" value="1"/>
</dbReference>
<dbReference type="InterPro" id="IPR013767">
    <property type="entry name" value="PAS_fold"/>
</dbReference>
<dbReference type="InterPro" id="IPR003661">
    <property type="entry name" value="HisK_dim/P_dom"/>
</dbReference>